<keyword evidence="7" id="KW-0411">Iron-sulfur</keyword>
<comment type="similarity">
    <text evidence="1">Belongs to the 2Fe2S plant-type ferredoxin family.</text>
</comment>
<evidence type="ECO:0000256" key="2">
    <source>
        <dbReference type="ARBA" id="ARBA00022448"/>
    </source>
</evidence>
<dbReference type="InterPro" id="IPR001041">
    <property type="entry name" value="2Fe-2S_ferredoxin-type"/>
</dbReference>
<dbReference type="RefSeq" id="WP_256404211.1">
    <property type="nucleotide sequence ID" value="NZ_CP187151.1"/>
</dbReference>
<dbReference type="InterPro" id="IPR006058">
    <property type="entry name" value="2Fe2S_fd_BS"/>
</dbReference>
<organism evidence="10 11">
    <name type="scientific">Haloplanus ruber</name>
    <dbReference type="NCBI Taxonomy" id="869892"/>
    <lineage>
        <taxon>Archaea</taxon>
        <taxon>Methanobacteriati</taxon>
        <taxon>Methanobacteriota</taxon>
        <taxon>Stenosarchaea group</taxon>
        <taxon>Halobacteria</taxon>
        <taxon>Halobacteriales</taxon>
        <taxon>Haloferacaceae</taxon>
        <taxon>Haloplanus</taxon>
    </lineage>
</organism>
<dbReference type="InterPro" id="IPR012675">
    <property type="entry name" value="Beta-grasp_dom_sf"/>
</dbReference>
<evidence type="ECO:0000256" key="8">
    <source>
        <dbReference type="ARBA" id="ARBA00034078"/>
    </source>
</evidence>
<dbReference type="InterPro" id="IPR036010">
    <property type="entry name" value="2Fe-2S_ferredoxin-like_sf"/>
</dbReference>
<dbReference type="PROSITE" id="PS51085">
    <property type="entry name" value="2FE2S_FER_2"/>
    <property type="match status" value="1"/>
</dbReference>
<gene>
    <name evidence="10" type="ORF">ACFSBJ_09400</name>
</gene>
<evidence type="ECO:0000256" key="5">
    <source>
        <dbReference type="ARBA" id="ARBA00022982"/>
    </source>
</evidence>
<dbReference type="SUPFAM" id="SSF54292">
    <property type="entry name" value="2Fe-2S ferredoxin-like"/>
    <property type="match status" value="1"/>
</dbReference>
<keyword evidence="2" id="KW-0813">Transport</keyword>
<evidence type="ECO:0000256" key="4">
    <source>
        <dbReference type="ARBA" id="ARBA00022723"/>
    </source>
</evidence>
<name>A0ABD6CZ32_9EURY</name>
<evidence type="ECO:0000259" key="9">
    <source>
        <dbReference type="PROSITE" id="PS51085"/>
    </source>
</evidence>
<proteinExistence type="inferred from homology"/>
<reference evidence="10 11" key="1">
    <citation type="journal article" date="2019" name="Int. J. Syst. Evol. Microbiol.">
        <title>The Global Catalogue of Microorganisms (GCM) 10K type strain sequencing project: providing services to taxonomists for standard genome sequencing and annotation.</title>
        <authorList>
            <consortium name="The Broad Institute Genomics Platform"/>
            <consortium name="The Broad Institute Genome Sequencing Center for Infectious Disease"/>
            <person name="Wu L."/>
            <person name="Ma J."/>
        </authorList>
    </citation>
    <scope>NUCLEOTIDE SEQUENCE [LARGE SCALE GENOMIC DNA]</scope>
    <source>
        <strain evidence="10 11">CGMCC 1.10594</strain>
    </source>
</reference>
<evidence type="ECO:0000256" key="1">
    <source>
        <dbReference type="ARBA" id="ARBA00007874"/>
    </source>
</evidence>
<dbReference type="PROSITE" id="PS00197">
    <property type="entry name" value="2FE2S_FER_1"/>
    <property type="match status" value="1"/>
</dbReference>
<dbReference type="Pfam" id="PF00111">
    <property type="entry name" value="Fer2"/>
    <property type="match status" value="1"/>
</dbReference>
<keyword evidence="5" id="KW-0249">Electron transport</keyword>
<dbReference type="PANTHER" id="PTHR43112">
    <property type="entry name" value="FERREDOXIN"/>
    <property type="match status" value="1"/>
</dbReference>
<dbReference type="EMBL" id="JBHUDL010000010">
    <property type="protein sequence ID" value="MFD1633946.1"/>
    <property type="molecule type" value="Genomic_DNA"/>
</dbReference>
<dbReference type="CDD" id="cd00207">
    <property type="entry name" value="fer2"/>
    <property type="match status" value="1"/>
</dbReference>
<keyword evidence="6" id="KW-0408">Iron</keyword>
<keyword evidence="4" id="KW-0479">Metal-binding</keyword>
<dbReference type="PANTHER" id="PTHR43112:SF3">
    <property type="entry name" value="FERREDOXIN-2, CHLOROPLASTIC"/>
    <property type="match status" value="1"/>
</dbReference>
<comment type="caution">
    <text evidence="10">The sequence shown here is derived from an EMBL/GenBank/DDBJ whole genome shotgun (WGS) entry which is preliminary data.</text>
</comment>
<evidence type="ECO:0000256" key="3">
    <source>
        <dbReference type="ARBA" id="ARBA00022714"/>
    </source>
</evidence>
<dbReference type="GO" id="GO:0051537">
    <property type="term" value="F:2 iron, 2 sulfur cluster binding"/>
    <property type="evidence" value="ECO:0007669"/>
    <property type="project" value="UniProtKB-KW"/>
</dbReference>
<evidence type="ECO:0000313" key="10">
    <source>
        <dbReference type="EMBL" id="MFD1633946.1"/>
    </source>
</evidence>
<protein>
    <submittedName>
        <fullName evidence="10">2Fe-2S iron-sulfur cluster-binding protein</fullName>
    </submittedName>
</protein>
<comment type="cofactor">
    <cofactor evidence="8">
        <name>[2Fe-2S] cluster</name>
        <dbReference type="ChEBI" id="CHEBI:190135"/>
    </cofactor>
</comment>
<keyword evidence="3" id="KW-0001">2Fe-2S</keyword>
<evidence type="ECO:0000256" key="6">
    <source>
        <dbReference type="ARBA" id="ARBA00023004"/>
    </source>
</evidence>
<keyword evidence="11" id="KW-1185">Reference proteome</keyword>
<evidence type="ECO:0000313" key="11">
    <source>
        <dbReference type="Proteomes" id="UP001597075"/>
    </source>
</evidence>
<dbReference type="AlphaFoldDB" id="A0ABD6CZ32"/>
<sequence>MSTHEVRLVWRDGREAVLSVAEGETVIDASERETLGVPYGCLYGACGTCTGRLLDGDLVHIERPRGLKPHHRRDGYVLLCVAEPRSDCRIEVGAEIQADLVPNPWK</sequence>
<dbReference type="Proteomes" id="UP001597075">
    <property type="component" value="Unassembled WGS sequence"/>
</dbReference>
<dbReference type="Gene3D" id="3.10.20.30">
    <property type="match status" value="1"/>
</dbReference>
<accession>A0ABD6CZ32</accession>
<feature type="domain" description="2Fe-2S ferredoxin-type" evidence="9">
    <location>
        <begin position="4"/>
        <end position="96"/>
    </location>
</feature>
<dbReference type="GO" id="GO:0046872">
    <property type="term" value="F:metal ion binding"/>
    <property type="evidence" value="ECO:0007669"/>
    <property type="project" value="UniProtKB-KW"/>
</dbReference>
<evidence type="ECO:0000256" key="7">
    <source>
        <dbReference type="ARBA" id="ARBA00023014"/>
    </source>
</evidence>